<protein>
    <recommendedName>
        <fullName evidence="3">DUF932 domain-containing protein</fullName>
    </recommendedName>
</protein>
<name>A0A4R1RGW0_9FLAO</name>
<dbReference type="AlphaFoldDB" id="A0A4R1RGW0"/>
<comment type="caution">
    <text evidence="1">The sequence shown here is derived from an EMBL/GenBank/DDBJ whole genome shotgun (WGS) entry which is preliminary data.</text>
</comment>
<evidence type="ECO:0000313" key="1">
    <source>
        <dbReference type="EMBL" id="TCL64950.1"/>
    </source>
</evidence>
<gene>
    <name evidence="1" type="ORF">EV196_106139</name>
</gene>
<proteinExistence type="predicted"/>
<dbReference type="Proteomes" id="UP000295455">
    <property type="component" value="Unassembled WGS sequence"/>
</dbReference>
<accession>A0A4R1RGW0</accession>
<reference evidence="1 2" key="1">
    <citation type="submission" date="2019-03" db="EMBL/GenBank/DDBJ databases">
        <title>Genomic Encyclopedia of Type Strains, Phase IV (KMG-IV): sequencing the most valuable type-strain genomes for metagenomic binning, comparative biology and taxonomic classification.</title>
        <authorList>
            <person name="Goeker M."/>
        </authorList>
    </citation>
    <scope>NUCLEOTIDE SEQUENCE [LARGE SCALE GENOMIC DNA]</scope>
    <source>
        <strain evidence="1 2">DSM 18792</strain>
    </source>
</reference>
<keyword evidence="2" id="KW-1185">Reference proteome</keyword>
<evidence type="ECO:0000313" key="2">
    <source>
        <dbReference type="Proteomes" id="UP000295455"/>
    </source>
</evidence>
<sequence>METRTFKKEEILNSKGYVKGVLSYPSPNQLFSGLFDIENDYNCELQGTHEFINLNEDKTENISFGRIHLNYNFKIDNELRYDLGLIVALDKGKPIAKIYSGVKVNACMNLCIFGAEQIIRFEISSTGDSYKDVFKNQFQHIKKNIDLSKRIIEVLKNYHLSHDKIQRLNGYILEEIIKNNSVAGTNPILNAIKLQSEKSSRYFANKGLNAWLYFNSLTEYLNEKIHPLDIPEKALNLFKAVEHIIKDYEININVFKPNQFLIDGNQIDLEENIKEIEIINN</sequence>
<dbReference type="EMBL" id="SLUP01000006">
    <property type="protein sequence ID" value="TCL64950.1"/>
    <property type="molecule type" value="Genomic_DNA"/>
</dbReference>
<organism evidence="1 2">
    <name type="scientific">Mariniflexile fucanivorans</name>
    <dbReference type="NCBI Taxonomy" id="264023"/>
    <lineage>
        <taxon>Bacteria</taxon>
        <taxon>Pseudomonadati</taxon>
        <taxon>Bacteroidota</taxon>
        <taxon>Flavobacteriia</taxon>
        <taxon>Flavobacteriales</taxon>
        <taxon>Flavobacteriaceae</taxon>
        <taxon>Mariniflexile</taxon>
    </lineage>
</organism>
<dbReference type="RefSeq" id="WP_132218227.1">
    <property type="nucleotide sequence ID" value="NZ_OX156936.1"/>
</dbReference>
<evidence type="ECO:0008006" key="3">
    <source>
        <dbReference type="Google" id="ProtNLM"/>
    </source>
</evidence>